<accession>A0ABN6ZAT4</accession>
<dbReference type="GO" id="GO:0008168">
    <property type="term" value="F:methyltransferase activity"/>
    <property type="evidence" value="ECO:0007669"/>
    <property type="project" value="UniProtKB-KW"/>
</dbReference>
<evidence type="ECO:0000313" key="1">
    <source>
        <dbReference type="EMBL" id="BEH90899.1"/>
    </source>
</evidence>
<dbReference type="SUPFAM" id="SSF53335">
    <property type="entry name" value="S-adenosyl-L-methionine-dependent methyltransferases"/>
    <property type="match status" value="1"/>
</dbReference>
<reference evidence="1" key="1">
    <citation type="journal article" date="2024" name="Int. J. Syst. Evol. Microbiol.">
        <title>Turicibacter faecis sp. nov., isolated from faeces of heart failure mouse model.</title>
        <authorList>
            <person name="Imamura Y."/>
            <person name="Motooka D."/>
            <person name="Nakajima Y."/>
            <person name="Ito S."/>
            <person name="Kitakaze M."/>
            <person name="Iida T."/>
            <person name="Nakamura S."/>
        </authorList>
    </citation>
    <scope>NUCLEOTIDE SEQUENCE</scope>
    <source>
        <strain evidence="1">TC023</strain>
    </source>
</reference>
<dbReference type="Proteomes" id="UP001432099">
    <property type="component" value="Chromosome"/>
</dbReference>
<organism evidence="1 2">
    <name type="scientific">Turicibacter faecis</name>
    <dbReference type="NCBI Taxonomy" id="2963365"/>
    <lineage>
        <taxon>Bacteria</taxon>
        <taxon>Bacillati</taxon>
        <taxon>Bacillota</taxon>
        <taxon>Erysipelotrichia</taxon>
        <taxon>Erysipelotrichales</taxon>
        <taxon>Turicibacteraceae</taxon>
        <taxon>Turicibacter</taxon>
    </lineage>
</organism>
<dbReference type="InterPro" id="IPR052939">
    <property type="entry name" value="23S_rRNA_MeTrnsfrase_RlmA"/>
</dbReference>
<name>A0ABN6ZAT4_9FIRM</name>
<dbReference type="RefSeq" id="WP_161831352.1">
    <property type="nucleotide sequence ID" value="NZ_AP028127.1"/>
</dbReference>
<gene>
    <name evidence="1" type="ORF">T23_10010</name>
</gene>
<keyword evidence="2" id="KW-1185">Reference proteome</keyword>
<dbReference type="PANTHER" id="PTHR43460:SF1">
    <property type="entry name" value="METHYLTRANSFERASE TYPE 11 DOMAIN-CONTAINING PROTEIN"/>
    <property type="match status" value="1"/>
</dbReference>
<dbReference type="PANTHER" id="PTHR43460">
    <property type="entry name" value="METHYLTRANSFERASE"/>
    <property type="match status" value="1"/>
</dbReference>
<evidence type="ECO:0000313" key="2">
    <source>
        <dbReference type="Proteomes" id="UP001432099"/>
    </source>
</evidence>
<keyword evidence="1" id="KW-0489">Methyltransferase</keyword>
<dbReference type="InterPro" id="IPR029063">
    <property type="entry name" value="SAM-dependent_MTases_sf"/>
</dbReference>
<dbReference type="Gene3D" id="3.40.50.150">
    <property type="entry name" value="Vaccinia Virus protein VP39"/>
    <property type="match status" value="1"/>
</dbReference>
<sequence>MKQQLFNELVLEEQRPFSKWDYSYLKETQRMVQFPLIWKFPQVIKPYLRDGECLVQMNRLDETDWASFTSLSKRTVALETKEDHLLKTRQPLNNLGIKVVFGDEGALLPFENETFDVMINRNQRFQVDEVSRVLRENGYFITQQIGGLSNGELNVWLNVEPTSYSNWRLQVAVEQLKESGFTIIEVKEDISKTRFYDIGAIVYYLKTMTEQIPDFSVEKYFDRLVTMKKVMDEEGHLDVTRHRFLIVAKKETNENME</sequence>
<keyword evidence="1" id="KW-0808">Transferase</keyword>
<dbReference type="GO" id="GO:0032259">
    <property type="term" value="P:methylation"/>
    <property type="evidence" value="ECO:0007669"/>
    <property type="project" value="UniProtKB-KW"/>
</dbReference>
<proteinExistence type="predicted"/>
<dbReference type="EMBL" id="AP028127">
    <property type="protein sequence ID" value="BEH90899.1"/>
    <property type="molecule type" value="Genomic_DNA"/>
</dbReference>
<protein>
    <submittedName>
        <fullName evidence="1">Methyltransferase</fullName>
    </submittedName>
</protein>